<name>A0A1Q5UP05_9EURO</name>
<reference evidence="1 2" key="1">
    <citation type="submission" date="2016-10" db="EMBL/GenBank/DDBJ databases">
        <title>Genome sequence of the ascomycete fungus Penicillium subrubescens.</title>
        <authorList>
            <person name="De Vries R.P."/>
            <person name="Peng M."/>
            <person name="Dilokpimol A."/>
            <person name="Hilden K."/>
            <person name="Makela M.R."/>
            <person name="Grigoriev I."/>
            <person name="Riley R."/>
            <person name="Granchi Z."/>
        </authorList>
    </citation>
    <scope>NUCLEOTIDE SEQUENCE [LARGE SCALE GENOMIC DNA]</scope>
    <source>
        <strain evidence="1 2">CBS 132785</strain>
    </source>
</reference>
<protein>
    <submittedName>
        <fullName evidence="1">Uncharacterized protein</fullName>
    </submittedName>
</protein>
<sequence length="190" mass="21571">MHSAETSFLIGFEGTEVTTEANFEFQLPTKTWIVTEKLEEVSLFINRHLDTDDSLKPRFAAGKFLCYLKDDATKEPAFMRIYYQIPTSGTERSPSKDRAAQGVLPIELTELTAFKSLMKQACPVVPRLLGYREGKQPDDGITPGGHISGFRMAVPVDSGRKWADVSFVTYGLAKAPRRMDWYEHDEEWEK</sequence>
<organism evidence="1 2">
    <name type="scientific">Penicillium subrubescens</name>
    <dbReference type="NCBI Taxonomy" id="1316194"/>
    <lineage>
        <taxon>Eukaryota</taxon>
        <taxon>Fungi</taxon>
        <taxon>Dikarya</taxon>
        <taxon>Ascomycota</taxon>
        <taxon>Pezizomycotina</taxon>
        <taxon>Eurotiomycetes</taxon>
        <taxon>Eurotiomycetidae</taxon>
        <taxon>Eurotiales</taxon>
        <taxon>Aspergillaceae</taxon>
        <taxon>Penicillium</taxon>
    </lineage>
</organism>
<dbReference type="EMBL" id="MNBE01000107">
    <property type="protein sequence ID" value="OKP14205.1"/>
    <property type="molecule type" value="Genomic_DNA"/>
</dbReference>
<accession>A0A1Q5UP05</accession>
<proteinExistence type="predicted"/>
<dbReference type="Proteomes" id="UP000186955">
    <property type="component" value="Unassembled WGS sequence"/>
</dbReference>
<comment type="caution">
    <text evidence="1">The sequence shown here is derived from an EMBL/GenBank/DDBJ whole genome shotgun (WGS) entry which is preliminary data.</text>
</comment>
<gene>
    <name evidence="1" type="ORF">PENSUB_118</name>
</gene>
<dbReference type="AlphaFoldDB" id="A0A1Q5UP05"/>
<evidence type="ECO:0000313" key="1">
    <source>
        <dbReference type="EMBL" id="OKP14205.1"/>
    </source>
</evidence>
<keyword evidence="2" id="KW-1185">Reference proteome</keyword>
<evidence type="ECO:0000313" key="2">
    <source>
        <dbReference type="Proteomes" id="UP000186955"/>
    </source>
</evidence>